<gene>
    <name evidence="1" type="ORF">S01H4_60757</name>
</gene>
<reference evidence="1" key="1">
    <citation type="journal article" date="2014" name="Front. Microbiol.">
        <title>High frequency of phylogenetically diverse reductive dehalogenase-homologous genes in deep subseafloor sedimentary metagenomes.</title>
        <authorList>
            <person name="Kawai M."/>
            <person name="Futagami T."/>
            <person name="Toyoda A."/>
            <person name="Takaki Y."/>
            <person name="Nishi S."/>
            <person name="Hori S."/>
            <person name="Arai W."/>
            <person name="Tsubouchi T."/>
            <person name="Morono Y."/>
            <person name="Uchiyama I."/>
            <person name="Ito T."/>
            <person name="Fujiyama A."/>
            <person name="Inagaki F."/>
            <person name="Takami H."/>
        </authorList>
    </citation>
    <scope>NUCLEOTIDE SEQUENCE</scope>
    <source>
        <strain evidence="1">Expedition CK06-06</strain>
    </source>
</reference>
<protein>
    <submittedName>
        <fullName evidence="1">Uncharacterized protein</fullName>
    </submittedName>
</protein>
<comment type="caution">
    <text evidence="1">The sequence shown here is derived from an EMBL/GenBank/DDBJ whole genome shotgun (WGS) entry which is preliminary data.</text>
</comment>
<accession>X1DCP7</accession>
<name>X1DCP7_9ZZZZ</name>
<organism evidence="1">
    <name type="scientific">marine sediment metagenome</name>
    <dbReference type="NCBI Taxonomy" id="412755"/>
    <lineage>
        <taxon>unclassified sequences</taxon>
        <taxon>metagenomes</taxon>
        <taxon>ecological metagenomes</taxon>
    </lineage>
</organism>
<dbReference type="EMBL" id="BART01035893">
    <property type="protein sequence ID" value="GAH06090.1"/>
    <property type="molecule type" value="Genomic_DNA"/>
</dbReference>
<dbReference type="AlphaFoldDB" id="X1DCP7"/>
<proteinExistence type="predicted"/>
<sequence>VAFRFVADGADVIEENRSFVLLSAGQEVLFYGFHQTGDGILRSHYIGFQSFFGKLLVVDYPSELTVDEATLWRW</sequence>
<feature type="non-terminal residue" evidence="1">
    <location>
        <position position="1"/>
    </location>
</feature>
<evidence type="ECO:0000313" key="1">
    <source>
        <dbReference type="EMBL" id="GAH06090.1"/>
    </source>
</evidence>